<dbReference type="PANTHER" id="PTHR37811">
    <property type="entry name" value="BLL5343 PROTEIN"/>
    <property type="match status" value="1"/>
</dbReference>
<keyword evidence="2" id="KW-0560">Oxidoreductase</keyword>
<keyword evidence="3" id="KW-1185">Reference proteome</keyword>
<dbReference type="InterPro" id="IPR007138">
    <property type="entry name" value="ABM_dom"/>
</dbReference>
<dbReference type="SUPFAM" id="SSF54909">
    <property type="entry name" value="Dimeric alpha+beta barrel"/>
    <property type="match status" value="1"/>
</dbReference>
<dbReference type="EMBL" id="JBHSDH010000032">
    <property type="protein sequence ID" value="MFC4293418.1"/>
    <property type="molecule type" value="Genomic_DNA"/>
</dbReference>
<proteinExistence type="predicted"/>
<evidence type="ECO:0000259" key="1">
    <source>
        <dbReference type="Pfam" id="PF03992"/>
    </source>
</evidence>
<protein>
    <submittedName>
        <fullName evidence="2">Antibiotic biosynthesis monooxygenase family protein</fullName>
        <ecNumber evidence="2">1.14.-.-</ecNumber>
    </submittedName>
</protein>
<evidence type="ECO:0000313" key="2">
    <source>
        <dbReference type="EMBL" id="MFC4293418.1"/>
    </source>
</evidence>
<sequence length="108" mass="12106">MTCYPAGTIAVIFVAQRTAQDGAGYAEAAEEMIQLAQQQPGYCGIDSVRDANGLGITVSYWADDTAAKAWRDHPRHRAIRDAGRDRWYSHYDLHVAATERSYDWEKAQ</sequence>
<dbReference type="Gene3D" id="3.30.70.100">
    <property type="match status" value="1"/>
</dbReference>
<dbReference type="InterPro" id="IPR011008">
    <property type="entry name" value="Dimeric_a/b-barrel"/>
</dbReference>
<dbReference type="PANTHER" id="PTHR37811:SF2">
    <property type="entry name" value="ABM DOMAIN-CONTAINING PROTEIN"/>
    <property type="match status" value="1"/>
</dbReference>
<dbReference type="InterPro" id="IPR052936">
    <property type="entry name" value="Jasmonate_Hydroxylase-like"/>
</dbReference>
<reference evidence="3" key="1">
    <citation type="journal article" date="2019" name="Int. J. Syst. Evol. Microbiol.">
        <title>The Global Catalogue of Microorganisms (GCM) 10K type strain sequencing project: providing services to taxonomists for standard genome sequencing and annotation.</title>
        <authorList>
            <consortium name="The Broad Institute Genomics Platform"/>
            <consortium name="The Broad Institute Genome Sequencing Center for Infectious Disease"/>
            <person name="Wu L."/>
            <person name="Ma J."/>
        </authorList>
    </citation>
    <scope>NUCLEOTIDE SEQUENCE [LARGE SCALE GENOMIC DNA]</scope>
    <source>
        <strain evidence="3">CECT 8531</strain>
    </source>
</reference>
<feature type="domain" description="ABM" evidence="1">
    <location>
        <begin position="20"/>
        <end position="81"/>
    </location>
</feature>
<dbReference type="GO" id="GO:0004497">
    <property type="term" value="F:monooxygenase activity"/>
    <property type="evidence" value="ECO:0007669"/>
    <property type="project" value="UniProtKB-KW"/>
</dbReference>
<dbReference type="Proteomes" id="UP001595887">
    <property type="component" value="Unassembled WGS sequence"/>
</dbReference>
<dbReference type="EC" id="1.14.-.-" evidence="2"/>
<organism evidence="2 3">
    <name type="scientific">Sphingorhabdus arenilitoris</name>
    <dbReference type="NCBI Taxonomy" id="1490041"/>
    <lineage>
        <taxon>Bacteria</taxon>
        <taxon>Pseudomonadati</taxon>
        <taxon>Pseudomonadota</taxon>
        <taxon>Alphaproteobacteria</taxon>
        <taxon>Sphingomonadales</taxon>
        <taxon>Sphingomonadaceae</taxon>
        <taxon>Sphingorhabdus</taxon>
    </lineage>
</organism>
<gene>
    <name evidence="2" type="ORF">ACFOWX_13425</name>
</gene>
<comment type="caution">
    <text evidence="2">The sequence shown here is derived from an EMBL/GenBank/DDBJ whole genome shotgun (WGS) entry which is preliminary data.</text>
</comment>
<keyword evidence="2" id="KW-0503">Monooxygenase</keyword>
<dbReference type="Pfam" id="PF03992">
    <property type="entry name" value="ABM"/>
    <property type="match status" value="1"/>
</dbReference>
<evidence type="ECO:0000313" key="3">
    <source>
        <dbReference type="Proteomes" id="UP001595887"/>
    </source>
</evidence>
<name>A0ABV8RJ37_9SPHN</name>
<accession>A0ABV8RJ37</accession>
<dbReference type="RefSeq" id="WP_381425147.1">
    <property type="nucleotide sequence ID" value="NZ_JBHSDH010000032.1"/>
</dbReference>